<dbReference type="InterPro" id="IPR009228">
    <property type="entry name" value="Capsid_scaffold_GpO"/>
</dbReference>
<reference evidence="3 5" key="1">
    <citation type="submission" date="2018-09" db="EMBL/GenBank/DDBJ databases">
        <title>Genome sequencing of Aeromonas veronii MS-17-88.</title>
        <authorList>
            <person name="Tekedar H.C."/>
            <person name="Arick M.A."/>
            <person name="Hsu C.-Y."/>
            <person name="Thrash A."/>
            <person name="Karsi A."/>
            <person name="Lawrence M.L."/>
            <person name="Abdelhamed H."/>
        </authorList>
    </citation>
    <scope>NUCLEOTIDE SEQUENCE [LARGE SCALE GENOMIC DNA]</scope>
    <source>
        <strain evidence="3 5">MS 17-88</strain>
    </source>
</reference>
<evidence type="ECO:0000313" key="1">
    <source>
        <dbReference type="EMBL" id="RKJ83786.1"/>
    </source>
</evidence>
<dbReference type="AlphaFoldDB" id="A0A3A9J4J2"/>
<dbReference type="EMBL" id="RAWX01000009">
    <property type="protein sequence ID" value="RKJ83786.1"/>
    <property type="molecule type" value="Genomic_DNA"/>
</dbReference>
<organism evidence="3 5">
    <name type="scientific">Aeromonas veronii</name>
    <dbReference type="NCBI Taxonomy" id="654"/>
    <lineage>
        <taxon>Bacteria</taxon>
        <taxon>Pseudomonadati</taxon>
        <taxon>Pseudomonadota</taxon>
        <taxon>Gammaproteobacteria</taxon>
        <taxon>Aeromonadales</taxon>
        <taxon>Aeromonadaceae</taxon>
        <taxon>Aeromonas</taxon>
    </lineage>
</organism>
<evidence type="ECO:0000313" key="5">
    <source>
        <dbReference type="Proteomes" id="UP000281725"/>
    </source>
</evidence>
<dbReference type="EMBL" id="RAWX01000007">
    <property type="protein sequence ID" value="RKJ84389.1"/>
    <property type="molecule type" value="Genomic_DNA"/>
</dbReference>
<name>A0A3A9J4J2_AERVE</name>
<dbReference type="EMBL" id="RAWX01000002">
    <property type="protein sequence ID" value="RKJ89947.1"/>
    <property type="molecule type" value="Genomic_DNA"/>
</dbReference>
<proteinExistence type="predicted"/>
<protein>
    <submittedName>
        <fullName evidence="3">Capsid protein</fullName>
    </submittedName>
</protein>
<comment type="caution">
    <text evidence="3">The sequence shown here is derived from an EMBL/GenBank/DDBJ whole genome shotgun (WGS) entry which is preliminary data.</text>
</comment>
<evidence type="ECO:0000313" key="4">
    <source>
        <dbReference type="EMBL" id="RKJ92175.1"/>
    </source>
</evidence>
<dbReference type="Pfam" id="PF05929">
    <property type="entry name" value="Phage_GPO"/>
    <property type="match status" value="1"/>
</dbReference>
<dbReference type="RefSeq" id="WP_120414584.1">
    <property type="nucleotide sequence ID" value="NZ_RAWX01000001.1"/>
</dbReference>
<evidence type="ECO:0000313" key="2">
    <source>
        <dbReference type="EMBL" id="RKJ84389.1"/>
    </source>
</evidence>
<sequence length="307" mass="32920">MATPIDSSLRTGWVAVATEGESIDGREISADWINDMAQTYDPTFYCAQLWPKHMKWGDNMGHVQALKADTVDGKLTLFAVLSPNRDLIYQNQRGQMRFCSIEPMPNFAGKGKTYLFGIGVTDVPASTGTTMLKFSAKHDKPIIGHSMPLDLCDFSLPSDMPEAGDRVGLLHQIFNFLGGHGSTPAEAAPAPKDDTEMTKEQMDQLTGLFTSLGAKIETFSAKVDAMGKPAEAPIADPVVADPAPVTAPVVAPVSAITAEQFSAMEQTIKGFGDQVLALNQKIEAFSVEVPNQRPDGLGGNDTTVTIC</sequence>
<evidence type="ECO:0000313" key="3">
    <source>
        <dbReference type="EMBL" id="RKJ89947.1"/>
    </source>
</evidence>
<gene>
    <name evidence="4" type="ORF">D6R50_06390</name>
    <name evidence="3" type="ORF">D6R50_12060</name>
    <name evidence="2" type="ORF">D6R50_22275</name>
    <name evidence="1" type="ORF">D6R50_24080</name>
</gene>
<dbReference type="EMBL" id="RAWX01000001">
    <property type="protein sequence ID" value="RKJ92175.1"/>
    <property type="molecule type" value="Genomic_DNA"/>
</dbReference>
<dbReference type="Proteomes" id="UP000281725">
    <property type="component" value="Unassembled WGS sequence"/>
</dbReference>
<accession>A0A3A9J4J2</accession>